<evidence type="ECO:0000256" key="5">
    <source>
        <dbReference type="ARBA" id="ARBA00012483"/>
    </source>
</evidence>
<evidence type="ECO:0000256" key="6">
    <source>
        <dbReference type="ARBA" id="ARBA00017157"/>
    </source>
</evidence>
<dbReference type="CDD" id="cd16491">
    <property type="entry name" value="RING-CH-C4HC3_LTN1"/>
    <property type="match status" value="1"/>
</dbReference>
<proteinExistence type="inferred from homology"/>
<sequence length="1621" mass="178487">MKRATKFGNSPGTSSPGGFGSPGNFGSPGGFGAFSSSTTLSYITPPPDLSSIPQEIVVPFKNLLKKDSITKAKALDELLSYVKGHDGELEEPILDAWAQLYARISIDNSRTVRESSHTLLVMLLKSARKRMEKRIPSMVGPWLAGTFDKDRVVSRAATSGLTFLDTKEKEAKFWARCQAQILKFATEAVLETPDTLSDERSSTKEDSLAKYYRVIGGSLSLVLNLIARVDMSVIEDGLARYLEVEAIWGMASAGDGFVRKTLFQLLQAVLDKRPDLLKPRLSQIGKILVADSLKSAQTGSAADLVKALTKLTQSFPQVWGTKTHPLQRLRPFVEKGSQGSSPTYWQDLDLLFEALSATTVSTEIATSFLKSLRIGISNRLEPRANAHQAWGTYMSSFGRLLKATALDASFVEDNFYPLAHQYLHPSQDQQVWASPAPITLSPKFWRILASHPTPEIRASVEKEWQKLRDAFLLRMTNSLPEVSQDYQKSQQLVAGEGQRWFGLAGAILRELDQDTTKSAEDLALQSTITESSVAVLRGALDLLVRRNYKPFGAASVIQAAFEKCPKLCSEDRFVAALFPIQDPDKLKLIVASPSLPNLIQSLDSLSGTRQEIFSRVWTALVDTALLSTPEIAVTAANALIRLPSAAPLAQAHEGLREFLASNWLQCAGKDDSSSSWELCESTLSFSAVTDGSLTTIIADIVQKLDVSEDSGSALRALKLITDEKPALVSQHRTAHVDLVTKLLALTELQDKEISGEAAALQTHLDQKVTGQSPLVKIIQNNLEDAGPTSLGLDVLIQRAITTFKSGSVPIEELFPSSNTWLNELTPFLQTAPNPSLSLTSSMGGAYFLAKGSEAKRRNTRRDAKGRSIPARMAIYTSALLTSGLSISSLPEAFHLELTFLLSLTGELAADQLTTMEKGGLWEAVEDGEDATTEMQDLVTLGQKIINDIAAEATNWRDSSFSGNTVAERLTNFALQHTQDLSTASLYSAKVLSSLLQALVETHGAPTRLDEWLGKLGIMKLAPRGAIFSTIAFLVGLGETLSSSETVKTLCNRLASEMIGAMPGVERTLHSIVLLNICLSVYEAGEAPVDARKQTLALKQMTSWMDTPDEMSSSLASEACKGVLRVLPTVKGVYGPYWEQAINYCILLWTDRAAKEPSRTRLPYVYASLKLIAALMGATDDDDASDDLAEAVAQSSQDISKGLIELLKVHSEVSQSSQIVESLLCRMLERVPLSHIGDLSDLYGLVAADSREVQTAAFGLLHRALPAAQEKLSVDLLLEKKNASLPDELLSLLLDAPTLEMYPEEVLVQFPPPVRSYLLAWHLIFDTYSKAPFKLQNDYSESLKKQNFVEPLLNFMFDVLGHSAGHPLNPDKEGFTRDFIRSYDMKIANSESDERNMHWLLIHLLFLTLKHIPGLFRMWFLDCRSKQTKVALEPWLVRYFSPLIISDVLDEVVKWAEKQEVTDDDEKELVVKVSRAAHEVTAGYEVDEEVAAIVIRIPSAFPLATCEVASAKRVAVSEEKWKNWLMSTQGVIRFGNGGVIDGLTAFRRNIVGSLKGQTECAICYSIVSSDKMLPDKECGTCHHFYHRICLYKWFQNSGRNSCPLCRNPIEYLGMDSKRNWKT</sequence>
<organism evidence="19 20">
    <name type="scientific">Cercophora newfieldiana</name>
    <dbReference type="NCBI Taxonomy" id="92897"/>
    <lineage>
        <taxon>Eukaryota</taxon>
        <taxon>Fungi</taxon>
        <taxon>Dikarya</taxon>
        <taxon>Ascomycota</taxon>
        <taxon>Pezizomycotina</taxon>
        <taxon>Sordariomycetes</taxon>
        <taxon>Sordariomycetidae</taxon>
        <taxon>Sordariales</taxon>
        <taxon>Lasiosphaeriaceae</taxon>
        <taxon>Cercophora</taxon>
    </lineage>
</organism>
<accession>A0AA39Y0L7</accession>
<comment type="function">
    <text evidence="16">E3 ubiquitin-protein ligase. Component of the ribosome quality control complex (RQC), a ribosome-associated complex that mediates ubiquitination and extraction of incompletely synthesized nascent chains for proteasomal degradation.</text>
</comment>
<keyword evidence="20" id="KW-1185">Reference proteome</keyword>
<keyword evidence="10" id="KW-0677">Repeat</keyword>
<dbReference type="FunFam" id="3.30.40.10:FF:000038">
    <property type="entry name" value="E3 ubiquitin-protein ligase listerin"/>
    <property type="match status" value="1"/>
</dbReference>
<dbReference type="GO" id="GO:0072344">
    <property type="term" value="P:rescue of stalled ribosome"/>
    <property type="evidence" value="ECO:0007669"/>
    <property type="project" value="UniProtKB-UniRule"/>
</dbReference>
<comment type="function">
    <text evidence="14">E3 ubiquitin-protein ligase component of the ribosome quality control complex (RQC), a ribosome-associated complex that mediates ubiquitination and extraction of incompletely synthesized nascent chains for proteasomal degradation. Mediates ubiquitination of proteins derived from mRNAs lacking stop codons (non-stop proteins) and other translation arrest products induced by poly-lysine sequences and tandem rare codons. Ubiquitination leads to CDC48 recruitment for extraction and degradation of the incomplete translation product. May indirectly play a role in chromatin function and transcription.</text>
</comment>
<dbReference type="SUPFAM" id="SSF48371">
    <property type="entry name" value="ARM repeat"/>
    <property type="match status" value="1"/>
</dbReference>
<evidence type="ECO:0000256" key="17">
    <source>
        <dbReference type="SAM" id="MobiDB-lite"/>
    </source>
</evidence>
<dbReference type="PROSITE" id="PS50089">
    <property type="entry name" value="ZF_RING_2"/>
    <property type="match status" value="1"/>
</dbReference>
<dbReference type="InterPro" id="IPR016024">
    <property type="entry name" value="ARM-type_fold"/>
</dbReference>
<feature type="region of interest" description="Disordered" evidence="17">
    <location>
        <begin position="1"/>
        <end position="22"/>
    </location>
</feature>
<dbReference type="Gene3D" id="3.30.40.10">
    <property type="entry name" value="Zinc/RING finger domain, C3HC4 (zinc finger)"/>
    <property type="match status" value="1"/>
</dbReference>
<feature type="domain" description="RING-type" evidence="18">
    <location>
        <begin position="1559"/>
        <end position="1605"/>
    </location>
</feature>
<dbReference type="GO" id="GO:0061630">
    <property type="term" value="F:ubiquitin protein ligase activity"/>
    <property type="evidence" value="ECO:0007669"/>
    <property type="project" value="UniProtKB-UniRule"/>
</dbReference>
<protein>
    <recommendedName>
        <fullName evidence="6 16">E3 ubiquitin-protein ligase listerin</fullName>
        <ecNumber evidence="5 16">2.3.2.27</ecNumber>
    </recommendedName>
    <alternativeName>
        <fullName evidence="16">RING-type E3 ubiquitin transferase listerin</fullName>
    </alternativeName>
</protein>
<dbReference type="InterPro" id="IPR054478">
    <property type="entry name" value="LTN1_UBC"/>
</dbReference>
<evidence type="ECO:0000259" key="18">
    <source>
        <dbReference type="PROSITE" id="PS50089"/>
    </source>
</evidence>
<evidence type="ECO:0000256" key="4">
    <source>
        <dbReference type="ARBA" id="ARBA00007997"/>
    </source>
</evidence>
<evidence type="ECO:0000256" key="16">
    <source>
        <dbReference type="RuleBase" id="RU367090"/>
    </source>
</evidence>
<dbReference type="Pfam" id="PF22958">
    <property type="entry name" value="Ltn1_1st"/>
    <property type="match status" value="1"/>
</dbReference>
<dbReference type="SMART" id="SM01197">
    <property type="entry name" value="FANCL_C"/>
    <property type="match status" value="1"/>
</dbReference>
<dbReference type="Pfam" id="PF23009">
    <property type="entry name" value="UBC_like"/>
    <property type="match status" value="1"/>
</dbReference>
<keyword evidence="7" id="KW-0963">Cytoplasm</keyword>
<dbReference type="EC" id="2.3.2.27" evidence="5 16"/>
<dbReference type="Pfam" id="PF22999">
    <property type="entry name" value="LTN1_E3_ligase_6th"/>
    <property type="match status" value="1"/>
</dbReference>
<keyword evidence="12 16" id="KW-0833">Ubl conjugation pathway</keyword>
<dbReference type="InterPro" id="IPR013083">
    <property type="entry name" value="Znf_RING/FYVE/PHD"/>
</dbReference>
<dbReference type="Pfam" id="PF23280">
    <property type="entry name" value="TPR_26"/>
    <property type="match status" value="1"/>
</dbReference>
<evidence type="ECO:0000256" key="7">
    <source>
        <dbReference type="ARBA" id="ARBA00022490"/>
    </source>
</evidence>
<comment type="similarity">
    <text evidence="4 16">Belongs to the LTN1 family.</text>
</comment>
<evidence type="ECO:0000256" key="9">
    <source>
        <dbReference type="ARBA" id="ARBA00022723"/>
    </source>
</evidence>
<dbReference type="GO" id="GO:0043023">
    <property type="term" value="F:ribosomal large subunit binding"/>
    <property type="evidence" value="ECO:0007669"/>
    <property type="project" value="TreeGrafter"/>
</dbReference>
<evidence type="ECO:0000256" key="10">
    <source>
        <dbReference type="ARBA" id="ARBA00022737"/>
    </source>
</evidence>
<keyword evidence="13 16" id="KW-0862">Zinc</keyword>
<dbReference type="PANTHER" id="PTHR12389:SF0">
    <property type="entry name" value="E3 UBIQUITIN-PROTEIN LIGASE LISTERIN"/>
    <property type="match status" value="1"/>
</dbReference>
<dbReference type="Pfam" id="PF13639">
    <property type="entry name" value="zf-RING_2"/>
    <property type="match status" value="1"/>
</dbReference>
<evidence type="ECO:0000256" key="13">
    <source>
        <dbReference type="ARBA" id="ARBA00022833"/>
    </source>
</evidence>
<keyword evidence="9 16" id="KW-0479">Metal-binding</keyword>
<evidence type="ECO:0000256" key="12">
    <source>
        <dbReference type="ARBA" id="ARBA00022786"/>
    </source>
</evidence>
<evidence type="ECO:0000256" key="14">
    <source>
        <dbReference type="ARBA" id="ARBA00055150"/>
    </source>
</evidence>
<evidence type="ECO:0000256" key="8">
    <source>
        <dbReference type="ARBA" id="ARBA00022679"/>
    </source>
</evidence>
<dbReference type="PANTHER" id="PTHR12389">
    <property type="entry name" value="ZINC FINGER PROTEIN 294"/>
    <property type="match status" value="1"/>
</dbReference>
<comment type="subcellular location">
    <subcellularLocation>
        <location evidence="2">Cytoplasm</location>
        <location evidence="2">Cytosol</location>
    </subcellularLocation>
</comment>
<dbReference type="SMART" id="SM00184">
    <property type="entry name" value="RING"/>
    <property type="match status" value="1"/>
</dbReference>
<keyword evidence="8 16" id="KW-0808">Transferase</keyword>
<evidence type="ECO:0000313" key="19">
    <source>
        <dbReference type="EMBL" id="KAK0643798.1"/>
    </source>
</evidence>
<dbReference type="Proteomes" id="UP001174936">
    <property type="component" value="Unassembled WGS sequence"/>
</dbReference>
<dbReference type="GO" id="GO:0005829">
    <property type="term" value="C:cytosol"/>
    <property type="evidence" value="ECO:0007669"/>
    <property type="project" value="UniProtKB-SubCell"/>
</dbReference>
<gene>
    <name evidence="19" type="ORF">B0T16DRAFT_355478</name>
</gene>
<evidence type="ECO:0000313" key="20">
    <source>
        <dbReference type="Proteomes" id="UP001174936"/>
    </source>
</evidence>
<dbReference type="SUPFAM" id="SSF57850">
    <property type="entry name" value="RING/U-box"/>
    <property type="match status" value="1"/>
</dbReference>
<evidence type="ECO:0000256" key="2">
    <source>
        <dbReference type="ARBA" id="ARBA00004514"/>
    </source>
</evidence>
<evidence type="ECO:0000256" key="15">
    <source>
        <dbReference type="PROSITE-ProRule" id="PRU00175"/>
    </source>
</evidence>
<dbReference type="GO" id="GO:0008270">
    <property type="term" value="F:zinc ion binding"/>
    <property type="evidence" value="ECO:0007669"/>
    <property type="project" value="UniProtKB-KW"/>
</dbReference>
<comment type="pathway">
    <text evidence="3 16">Protein modification; protein ubiquitination.</text>
</comment>
<comment type="caution">
    <text evidence="19">The sequence shown here is derived from an EMBL/GenBank/DDBJ whole genome shotgun (WGS) entry which is preliminary data.</text>
</comment>
<dbReference type="InterPro" id="IPR054477">
    <property type="entry name" value="LTN1_E3_ligase_6th"/>
</dbReference>
<dbReference type="InterPro" id="IPR039804">
    <property type="entry name" value="RING-CH-C4HC3_LTN1"/>
</dbReference>
<dbReference type="GO" id="GO:1990112">
    <property type="term" value="C:RQC complex"/>
    <property type="evidence" value="ECO:0007669"/>
    <property type="project" value="UniProtKB-UniRule"/>
</dbReference>
<evidence type="ECO:0000256" key="11">
    <source>
        <dbReference type="ARBA" id="ARBA00022771"/>
    </source>
</evidence>
<comment type="subunit">
    <text evidence="16">Component of the ribosome quality control complex (RQC).</text>
</comment>
<dbReference type="InterPro" id="IPR001841">
    <property type="entry name" value="Znf_RING"/>
</dbReference>
<dbReference type="InterPro" id="IPR039795">
    <property type="entry name" value="LTN1/Rkr1"/>
</dbReference>
<evidence type="ECO:0000256" key="3">
    <source>
        <dbReference type="ARBA" id="ARBA00004906"/>
    </source>
</evidence>
<dbReference type="EMBL" id="JAULSV010000005">
    <property type="protein sequence ID" value="KAK0643798.1"/>
    <property type="molecule type" value="Genomic_DNA"/>
</dbReference>
<name>A0AA39Y0L7_9PEZI</name>
<reference evidence="19" key="1">
    <citation type="submission" date="2023-06" db="EMBL/GenBank/DDBJ databases">
        <title>Genome-scale phylogeny and comparative genomics of the fungal order Sordariales.</title>
        <authorList>
            <consortium name="Lawrence Berkeley National Laboratory"/>
            <person name="Hensen N."/>
            <person name="Bonometti L."/>
            <person name="Westerberg I."/>
            <person name="Brannstrom I.O."/>
            <person name="Guillou S."/>
            <person name="Cros-Aarteil S."/>
            <person name="Calhoun S."/>
            <person name="Haridas S."/>
            <person name="Kuo A."/>
            <person name="Mondo S."/>
            <person name="Pangilinan J."/>
            <person name="Riley R."/>
            <person name="Labutti K."/>
            <person name="Andreopoulos B."/>
            <person name="Lipzen A."/>
            <person name="Chen C."/>
            <person name="Yanf M."/>
            <person name="Daum C."/>
            <person name="Ng V."/>
            <person name="Clum A."/>
            <person name="Steindorff A."/>
            <person name="Ohm R."/>
            <person name="Martin F."/>
            <person name="Silar P."/>
            <person name="Natvig D."/>
            <person name="Lalanne C."/>
            <person name="Gautier V."/>
            <person name="Ament-Velasquez S.L."/>
            <person name="Kruys A."/>
            <person name="Hutchinson M.I."/>
            <person name="Powell A.J."/>
            <person name="Barry K."/>
            <person name="Miller A.N."/>
            <person name="Grigoriev I.V."/>
            <person name="Debuchy R."/>
            <person name="Gladieux P."/>
            <person name="Thoren M.H."/>
            <person name="Johannesson H."/>
        </authorList>
    </citation>
    <scope>NUCLEOTIDE SEQUENCE</scope>
    <source>
        <strain evidence="19">SMH2532-1</strain>
    </source>
</reference>
<comment type="catalytic activity">
    <reaction evidence="1 16">
        <text>S-ubiquitinyl-[E2 ubiquitin-conjugating enzyme]-L-cysteine + [acceptor protein]-L-lysine = [E2 ubiquitin-conjugating enzyme]-L-cysteine + N(6)-ubiquitinyl-[acceptor protein]-L-lysine.</text>
        <dbReference type="EC" id="2.3.2.27"/>
    </reaction>
</comment>
<evidence type="ECO:0000256" key="1">
    <source>
        <dbReference type="ARBA" id="ARBA00000900"/>
    </source>
</evidence>
<dbReference type="InterPro" id="IPR054476">
    <property type="entry name" value="Ltn1_N"/>
</dbReference>
<dbReference type="InterPro" id="IPR057030">
    <property type="entry name" value="TPR_Rkr-1"/>
</dbReference>
<keyword evidence="11 15" id="KW-0863">Zinc-finger</keyword>
<dbReference type="GO" id="GO:1990116">
    <property type="term" value="P:ribosome-associated ubiquitin-dependent protein catabolic process"/>
    <property type="evidence" value="ECO:0007669"/>
    <property type="project" value="UniProtKB-UniRule"/>
</dbReference>